<evidence type="ECO:0000313" key="1">
    <source>
        <dbReference type="EMBL" id="ABG50020.1"/>
    </source>
</evidence>
<dbReference type="RefSeq" id="WP_011610414.1">
    <property type="nucleotide sequence ID" value="NC_008312.1"/>
</dbReference>
<dbReference type="OrthoDB" id="456652at2"/>
<sequence>MGSWQDRLNKFTGKTRFVVSRLFIHLAGSEVTPLLGVLNKAAREAVGSEGDLQQVGEELVEVCKTLLQYDTYWQSAANEGDVVWDEAEAGDFFDELFTDSAQRYLSSGENEDYGENNEPLTLPPTGNLVVMITAAFEGEVPDIETDLASIEAMTQALKALINLHYQEKLRGIQIHFSPARLGDELDNEQLLVNFSELIPL</sequence>
<proteinExistence type="predicted"/>
<dbReference type="AlphaFoldDB" id="Q118Q4"/>
<reference evidence="1" key="1">
    <citation type="submission" date="2006-06" db="EMBL/GenBank/DDBJ databases">
        <title>Complete sequence of Trichodesmium erythraeum IMS101.</title>
        <authorList>
            <consortium name="US DOE Joint Genome Institute"/>
            <person name="Copeland A."/>
            <person name="Lucas S."/>
            <person name="Lapidus A."/>
            <person name="Barry K."/>
            <person name="Detter J.C."/>
            <person name="Glavina del Rio T."/>
            <person name="Hammon N."/>
            <person name="Israni S."/>
            <person name="Dalin E."/>
            <person name="Tice H."/>
            <person name="Pitluck S."/>
            <person name="Kiss H."/>
            <person name="Munk A.C."/>
            <person name="Brettin T."/>
            <person name="Bruce D."/>
            <person name="Han C."/>
            <person name="Tapia R."/>
            <person name="Gilna P."/>
            <person name="Schmutz J."/>
            <person name="Larimer F."/>
            <person name="Land M."/>
            <person name="Hauser L."/>
            <person name="Kyrpides N."/>
            <person name="Kim E."/>
            <person name="Richardson P."/>
        </authorList>
    </citation>
    <scope>NUCLEOTIDE SEQUENCE [LARGE SCALE GENOMIC DNA]</scope>
    <source>
        <strain evidence="1">IMS101</strain>
    </source>
</reference>
<dbReference type="STRING" id="203124.Tery_0575"/>
<dbReference type="KEGG" id="ter:Tery_0575"/>
<name>Q118Q4_TRIEI</name>
<dbReference type="EMBL" id="CP000393">
    <property type="protein sequence ID" value="ABG50020.1"/>
    <property type="molecule type" value="Genomic_DNA"/>
</dbReference>
<protein>
    <recommendedName>
        <fullName evidence="2">DUF1517 domain-containing protein</fullName>
    </recommendedName>
</protein>
<evidence type="ECO:0008006" key="2">
    <source>
        <dbReference type="Google" id="ProtNLM"/>
    </source>
</evidence>
<gene>
    <name evidence="1" type="ordered locus">Tery_0575</name>
</gene>
<organism evidence="1">
    <name type="scientific">Trichodesmium erythraeum (strain IMS101)</name>
    <dbReference type="NCBI Taxonomy" id="203124"/>
    <lineage>
        <taxon>Bacteria</taxon>
        <taxon>Bacillati</taxon>
        <taxon>Cyanobacteriota</taxon>
        <taxon>Cyanophyceae</taxon>
        <taxon>Oscillatoriophycideae</taxon>
        <taxon>Oscillatoriales</taxon>
        <taxon>Microcoleaceae</taxon>
        <taxon>Trichodesmium</taxon>
    </lineage>
</organism>
<dbReference type="eggNOG" id="COG4371">
    <property type="taxonomic scope" value="Bacteria"/>
</dbReference>
<dbReference type="Pfam" id="PF07466">
    <property type="entry name" value="DUF1517"/>
    <property type="match status" value="1"/>
</dbReference>
<accession>Q118Q4</accession>
<dbReference type="InterPro" id="IPR010903">
    <property type="entry name" value="DUF1517"/>
</dbReference>
<dbReference type="HOGENOM" id="CLU_1364305_0_0_3"/>